<keyword evidence="1" id="KW-0456">Lyase</keyword>
<evidence type="ECO:0000256" key="2">
    <source>
        <dbReference type="ARBA" id="ARBA00023270"/>
    </source>
</evidence>
<dbReference type="InterPro" id="IPR013785">
    <property type="entry name" value="Aldolase_TIM"/>
</dbReference>
<dbReference type="GO" id="GO:0005829">
    <property type="term" value="C:cytosol"/>
    <property type="evidence" value="ECO:0007669"/>
    <property type="project" value="TreeGrafter"/>
</dbReference>
<dbReference type="PROSITE" id="PS00665">
    <property type="entry name" value="DHDPS_1"/>
    <property type="match status" value="1"/>
</dbReference>
<dbReference type="SMART" id="SM01130">
    <property type="entry name" value="DHDPS"/>
    <property type="match status" value="1"/>
</dbReference>
<reference evidence="3" key="1">
    <citation type="submission" date="2018-05" db="EMBL/GenBank/DDBJ databases">
        <authorList>
            <person name="Lanie J.A."/>
            <person name="Ng W.-L."/>
            <person name="Kazmierczak K.M."/>
            <person name="Andrzejewski T.M."/>
            <person name="Davidsen T.M."/>
            <person name="Wayne K.J."/>
            <person name="Tettelin H."/>
            <person name="Glass J.I."/>
            <person name="Rusch D."/>
            <person name="Podicherti R."/>
            <person name="Tsui H.-C.T."/>
            <person name="Winkler M.E."/>
        </authorList>
    </citation>
    <scope>NUCLEOTIDE SEQUENCE</scope>
</reference>
<dbReference type="CDD" id="cd00408">
    <property type="entry name" value="DHDPS-like"/>
    <property type="match status" value="1"/>
</dbReference>
<dbReference type="InterPro" id="IPR002220">
    <property type="entry name" value="DapA-like"/>
</dbReference>
<organism evidence="3">
    <name type="scientific">marine metagenome</name>
    <dbReference type="NCBI Taxonomy" id="408172"/>
    <lineage>
        <taxon>unclassified sequences</taxon>
        <taxon>metagenomes</taxon>
        <taxon>ecological metagenomes</taxon>
    </lineage>
</organism>
<evidence type="ECO:0008006" key="4">
    <source>
        <dbReference type="Google" id="ProtNLM"/>
    </source>
</evidence>
<keyword evidence="2" id="KW-0704">Schiff base</keyword>
<dbReference type="InterPro" id="IPR020624">
    <property type="entry name" value="Schiff_base-form_aldolases_CS"/>
</dbReference>
<gene>
    <name evidence="3" type="ORF">METZ01_LOCUS229453</name>
</gene>
<accession>A0A382GNP3</accession>
<proteinExistence type="predicted"/>
<evidence type="ECO:0000313" key="3">
    <source>
        <dbReference type="EMBL" id="SVB76599.1"/>
    </source>
</evidence>
<dbReference type="Pfam" id="PF00701">
    <property type="entry name" value="DHDPS"/>
    <property type="match status" value="1"/>
</dbReference>
<dbReference type="EMBL" id="UINC01056497">
    <property type="protein sequence ID" value="SVB76599.1"/>
    <property type="molecule type" value="Genomic_DNA"/>
</dbReference>
<dbReference type="PANTHER" id="PTHR42849">
    <property type="entry name" value="N-ACETYLNEURAMINATE LYASE"/>
    <property type="match status" value="1"/>
</dbReference>
<feature type="non-terminal residue" evidence="3">
    <location>
        <position position="1"/>
    </location>
</feature>
<evidence type="ECO:0000256" key="1">
    <source>
        <dbReference type="ARBA" id="ARBA00023239"/>
    </source>
</evidence>
<sequence>AQLLASRLGDGDRQVEICPRAKITPSAHDFLRTRGVEVVAKQASARGGGGTPAARSVLAQIPGVPSAPGSSERSRRFSGIFTPNIVIYDASGAINHKEMERYISWLIDAGIHGLYPNGSTGEFVRLSSEERRDVVRLIVDVNDGRVPILAGASEANLRDVLQMAEFYADLGAAAISLVPPYYYKISDASLYEYFAEIARNSPLDILLYNIPQFTQELTLDIMEELLAFERIFGTKDSSRDLPRIINTMHRLRRHRPDYVVLNGCEEILLPSIIMGANGGTIATSGIVPEIIVELYDRAVAQDLDRARELQYRIMPLINIMLLGVNFPEGFKTGVAVRGFDVGPPRSVLSGEEREYLLSLESEIGCILGDMGYSVRGARGCPVTHLPPLVR</sequence>
<dbReference type="GO" id="GO:0008747">
    <property type="term" value="F:N-acetylneuraminate lyase activity"/>
    <property type="evidence" value="ECO:0007669"/>
    <property type="project" value="TreeGrafter"/>
</dbReference>
<protein>
    <recommendedName>
        <fullName evidence="4">Dihydrodipicolinate synthase family protein</fullName>
    </recommendedName>
</protein>
<dbReference type="PANTHER" id="PTHR42849:SF1">
    <property type="entry name" value="N-ACETYLNEURAMINATE LYASE"/>
    <property type="match status" value="1"/>
</dbReference>
<dbReference type="AlphaFoldDB" id="A0A382GNP3"/>
<dbReference type="SUPFAM" id="SSF51569">
    <property type="entry name" value="Aldolase"/>
    <property type="match status" value="1"/>
</dbReference>
<dbReference type="PRINTS" id="PR00146">
    <property type="entry name" value="DHPICSNTHASE"/>
</dbReference>
<dbReference type="GO" id="GO:0019262">
    <property type="term" value="P:N-acetylneuraminate catabolic process"/>
    <property type="evidence" value="ECO:0007669"/>
    <property type="project" value="TreeGrafter"/>
</dbReference>
<name>A0A382GNP3_9ZZZZ</name>
<dbReference type="Gene3D" id="3.20.20.70">
    <property type="entry name" value="Aldolase class I"/>
    <property type="match status" value="1"/>
</dbReference>